<evidence type="ECO:0000256" key="1">
    <source>
        <dbReference type="ARBA" id="ARBA00004141"/>
    </source>
</evidence>
<feature type="domain" description="EamA" evidence="7">
    <location>
        <begin position="7"/>
        <end position="137"/>
    </location>
</feature>
<proteinExistence type="inferred from homology"/>
<dbReference type="SUPFAM" id="SSF103481">
    <property type="entry name" value="Multidrug resistance efflux transporter EmrE"/>
    <property type="match status" value="2"/>
</dbReference>
<evidence type="ECO:0000256" key="6">
    <source>
        <dbReference type="SAM" id="Phobius"/>
    </source>
</evidence>
<feature type="transmembrane region" description="Helical" evidence="6">
    <location>
        <begin position="236"/>
        <end position="255"/>
    </location>
</feature>
<evidence type="ECO:0000256" key="3">
    <source>
        <dbReference type="ARBA" id="ARBA00022692"/>
    </source>
</evidence>
<evidence type="ECO:0000313" key="9">
    <source>
        <dbReference type="Proteomes" id="UP000295701"/>
    </source>
</evidence>
<dbReference type="PANTHER" id="PTHR22911">
    <property type="entry name" value="ACYL-MALONYL CONDENSING ENZYME-RELATED"/>
    <property type="match status" value="1"/>
</dbReference>
<keyword evidence="4 6" id="KW-1133">Transmembrane helix</keyword>
<dbReference type="OrthoDB" id="7165334at2"/>
<evidence type="ECO:0000256" key="4">
    <source>
        <dbReference type="ARBA" id="ARBA00022989"/>
    </source>
</evidence>
<evidence type="ECO:0000259" key="7">
    <source>
        <dbReference type="Pfam" id="PF00892"/>
    </source>
</evidence>
<sequence>MSPNFAGALFMIAAMLGFAVEDALFKAAVVTVSPGLATIAFGLSGLVFFAGAALATGQPLFPRRWSRWLSVRTGFEIGGRLFFALALAFAPLAETSAILQAAPLVVTLGAALVLKEAVPPAQWVAMAIGFGGVLLILRPAGALFEPALLFAVLGMIGFAGRDLATRAIPRDIGTLQLGVLGFGVVVVAGLVIWAAEGLPVAAPGPRGLLLPMAGAVGVLGYAAITRAMRTGEVGVVAPFRYTRLLAALLIAAIVFGERPDWMTYAGSVLIVATGIYTLTTSGARRRAALARTERT</sequence>
<dbReference type="Pfam" id="PF00892">
    <property type="entry name" value="EamA"/>
    <property type="match status" value="2"/>
</dbReference>
<feature type="transmembrane region" description="Helical" evidence="6">
    <location>
        <begin position="207"/>
        <end position="224"/>
    </location>
</feature>
<feature type="transmembrane region" description="Helical" evidence="6">
    <location>
        <begin position="172"/>
        <end position="195"/>
    </location>
</feature>
<dbReference type="RefSeq" id="WP_133398001.1">
    <property type="nucleotide sequence ID" value="NZ_SNAA01000023.1"/>
</dbReference>
<feature type="transmembrane region" description="Helical" evidence="6">
    <location>
        <begin position="35"/>
        <end position="57"/>
    </location>
</feature>
<evidence type="ECO:0000256" key="2">
    <source>
        <dbReference type="ARBA" id="ARBA00009853"/>
    </source>
</evidence>
<feature type="transmembrane region" description="Helical" evidence="6">
    <location>
        <begin position="261"/>
        <end position="279"/>
    </location>
</feature>
<reference evidence="8 9" key="1">
    <citation type="submission" date="2019-03" db="EMBL/GenBank/DDBJ databases">
        <title>Primorskyibacter sp. SS33 isolated from sediments.</title>
        <authorList>
            <person name="Xunke S."/>
        </authorList>
    </citation>
    <scope>NUCLEOTIDE SEQUENCE [LARGE SCALE GENOMIC DNA]</scope>
    <source>
        <strain evidence="8 9">SS33</strain>
    </source>
</reference>
<dbReference type="EMBL" id="SNAA01000023">
    <property type="protein sequence ID" value="TDL74996.1"/>
    <property type="molecule type" value="Genomic_DNA"/>
</dbReference>
<organism evidence="8 9">
    <name type="scientific">Palleronia sediminis</name>
    <dbReference type="NCBI Taxonomy" id="2547833"/>
    <lineage>
        <taxon>Bacteria</taxon>
        <taxon>Pseudomonadati</taxon>
        <taxon>Pseudomonadota</taxon>
        <taxon>Alphaproteobacteria</taxon>
        <taxon>Rhodobacterales</taxon>
        <taxon>Roseobacteraceae</taxon>
        <taxon>Palleronia</taxon>
    </lineage>
</organism>
<dbReference type="Proteomes" id="UP000295701">
    <property type="component" value="Unassembled WGS sequence"/>
</dbReference>
<comment type="caution">
    <text evidence="8">The sequence shown here is derived from an EMBL/GenBank/DDBJ whole genome shotgun (WGS) entry which is preliminary data.</text>
</comment>
<protein>
    <submittedName>
        <fullName evidence="8">DMT family transporter</fullName>
    </submittedName>
</protein>
<dbReference type="InterPro" id="IPR000620">
    <property type="entry name" value="EamA_dom"/>
</dbReference>
<dbReference type="InterPro" id="IPR037185">
    <property type="entry name" value="EmrE-like"/>
</dbReference>
<dbReference type="PANTHER" id="PTHR22911:SF6">
    <property type="entry name" value="SOLUTE CARRIER FAMILY 35 MEMBER G1"/>
    <property type="match status" value="1"/>
</dbReference>
<dbReference type="AlphaFoldDB" id="A0A4R6A1W6"/>
<comment type="similarity">
    <text evidence="2">Belongs to the drug/metabolite transporter (DMT) superfamily. 10 TMS drug/metabolite exporter (DME) (TC 2.A.7.3) family.</text>
</comment>
<evidence type="ECO:0000313" key="8">
    <source>
        <dbReference type="EMBL" id="TDL74996.1"/>
    </source>
</evidence>
<gene>
    <name evidence="8" type="ORF">E2L08_15450</name>
</gene>
<keyword evidence="5 6" id="KW-0472">Membrane</keyword>
<feature type="transmembrane region" description="Helical" evidence="6">
    <location>
        <begin position="121"/>
        <end position="137"/>
    </location>
</feature>
<comment type="subcellular location">
    <subcellularLocation>
        <location evidence="1">Membrane</location>
        <topology evidence="1">Multi-pass membrane protein</topology>
    </subcellularLocation>
</comment>
<dbReference type="GO" id="GO:0016020">
    <property type="term" value="C:membrane"/>
    <property type="evidence" value="ECO:0007669"/>
    <property type="project" value="UniProtKB-SubCell"/>
</dbReference>
<name>A0A4R6A1W6_9RHOB</name>
<accession>A0A4R6A1W6</accession>
<keyword evidence="9" id="KW-1185">Reference proteome</keyword>
<feature type="domain" description="EamA" evidence="7">
    <location>
        <begin position="147"/>
        <end position="272"/>
    </location>
</feature>
<keyword evidence="3 6" id="KW-0812">Transmembrane</keyword>
<evidence type="ECO:0000256" key="5">
    <source>
        <dbReference type="ARBA" id="ARBA00023136"/>
    </source>
</evidence>